<gene>
    <name evidence="2" type="ORF">GUITHDRAFT_133784</name>
</gene>
<keyword evidence="4" id="KW-1185">Reference proteome</keyword>
<dbReference type="HOGENOM" id="CLU_491326_0_0_1"/>
<reference evidence="4" key="2">
    <citation type="submission" date="2012-11" db="EMBL/GenBank/DDBJ databases">
        <authorList>
            <person name="Kuo A."/>
            <person name="Curtis B.A."/>
            <person name="Tanifuji G."/>
            <person name="Burki F."/>
            <person name="Gruber A."/>
            <person name="Irimia M."/>
            <person name="Maruyama S."/>
            <person name="Arias M.C."/>
            <person name="Ball S.G."/>
            <person name="Gile G.H."/>
            <person name="Hirakawa Y."/>
            <person name="Hopkins J.F."/>
            <person name="Rensing S.A."/>
            <person name="Schmutz J."/>
            <person name="Symeonidi A."/>
            <person name="Elias M."/>
            <person name="Eveleigh R.J."/>
            <person name="Herman E.K."/>
            <person name="Klute M.J."/>
            <person name="Nakayama T."/>
            <person name="Obornik M."/>
            <person name="Reyes-Prieto A."/>
            <person name="Armbrust E.V."/>
            <person name="Aves S.J."/>
            <person name="Beiko R.G."/>
            <person name="Coutinho P."/>
            <person name="Dacks J.B."/>
            <person name="Durnford D.G."/>
            <person name="Fast N.M."/>
            <person name="Green B.R."/>
            <person name="Grisdale C."/>
            <person name="Hempe F."/>
            <person name="Henrissat B."/>
            <person name="Hoppner M.P."/>
            <person name="Ishida K.-I."/>
            <person name="Kim E."/>
            <person name="Koreny L."/>
            <person name="Kroth P.G."/>
            <person name="Liu Y."/>
            <person name="Malik S.-B."/>
            <person name="Maier U.G."/>
            <person name="McRose D."/>
            <person name="Mock T."/>
            <person name="Neilson J.A."/>
            <person name="Onodera N.T."/>
            <person name="Poole A.M."/>
            <person name="Pritham E.J."/>
            <person name="Richards T.A."/>
            <person name="Rocap G."/>
            <person name="Roy S.W."/>
            <person name="Sarai C."/>
            <person name="Schaack S."/>
            <person name="Shirato S."/>
            <person name="Slamovits C.H."/>
            <person name="Spencer D.F."/>
            <person name="Suzuki S."/>
            <person name="Worden A.Z."/>
            <person name="Zauner S."/>
            <person name="Barry K."/>
            <person name="Bell C."/>
            <person name="Bharti A.K."/>
            <person name="Crow J.A."/>
            <person name="Grimwood J."/>
            <person name="Kramer R."/>
            <person name="Lindquist E."/>
            <person name="Lucas S."/>
            <person name="Salamov A."/>
            <person name="McFadden G.I."/>
            <person name="Lane C.E."/>
            <person name="Keeling P.J."/>
            <person name="Gray M.W."/>
            <person name="Grigoriev I.V."/>
            <person name="Archibald J.M."/>
        </authorList>
    </citation>
    <scope>NUCLEOTIDE SEQUENCE</scope>
    <source>
        <strain evidence="4">CCMP2712</strain>
    </source>
</reference>
<sequence>MFGQTVYKQRPPDQKATSKHALTARSSRQVKVANQAESSLHGSRRKSLQLSYFSSHDTSAHTNCKDSEEPVKEYGNLKSESKYSNEALCTPRSLGELRLPRTPRMHATASGMLPSCSLSGGKSKPDSYLSNHQRYPIRAKQPAVPPIRDKQSDAHHEQGATKSPKKVKEKAAESEELDFPDFDTPFDIQQFEFSRKAFKKLIRDKIFWGRYEPDGHGSFKLRGRPKLLKIQQEAAVQLAGSGKETGHRSAHHYDAAARHGDVFRARTSLLLASKTSVRMWITLLVHTQICIKFGRMIDELQQTYHPSAAAIQRTFRQWDRAVIFLRSKGKVWRISNYYLHHSNSTLNNSLGIGGASTDGSRSQLLSSEPKTPYKQVRLAGSQRVIMKKPVVDEAIALHNTIHVTMDPRQTSLLGRINKFPNVKWQTLYSEFRRKQSEHVRALREHEQAVREYRESLMQKQMVESVLRGLTEDDERDRGSDVQPPSGSPRFKPCLHPSIMQESISQALSSIIKEHRMDMQEQAQQDHKEAWQSTDRHMTHNCTCLILEQAGNGWRA</sequence>
<evidence type="ECO:0000313" key="3">
    <source>
        <dbReference type="EnsemblProtists" id="EKX52030"/>
    </source>
</evidence>
<feature type="region of interest" description="Disordered" evidence="1">
    <location>
        <begin position="1"/>
        <end position="78"/>
    </location>
</feature>
<feature type="compositionally biased region" description="Basic and acidic residues" evidence="1">
    <location>
        <begin position="63"/>
        <end position="72"/>
    </location>
</feature>
<feature type="region of interest" description="Disordered" evidence="1">
    <location>
        <begin position="107"/>
        <end position="174"/>
    </location>
</feature>
<name>L1JUZ5_GUITC</name>
<evidence type="ECO:0000256" key="1">
    <source>
        <dbReference type="SAM" id="MobiDB-lite"/>
    </source>
</evidence>
<dbReference type="EMBL" id="JH992973">
    <property type="protein sequence ID" value="EKX52030.1"/>
    <property type="molecule type" value="Genomic_DNA"/>
</dbReference>
<dbReference type="GeneID" id="17308982"/>
<dbReference type="Proteomes" id="UP000011087">
    <property type="component" value="Unassembled WGS sequence"/>
</dbReference>
<organism evidence="2">
    <name type="scientific">Guillardia theta (strain CCMP2712)</name>
    <name type="common">Cryptophyte</name>
    <dbReference type="NCBI Taxonomy" id="905079"/>
    <lineage>
        <taxon>Eukaryota</taxon>
        <taxon>Cryptophyceae</taxon>
        <taxon>Pyrenomonadales</taxon>
        <taxon>Geminigeraceae</taxon>
        <taxon>Guillardia</taxon>
    </lineage>
</organism>
<evidence type="ECO:0000313" key="2">
    <source>
        <dbReference type="EMBL" id="EKX52030.1"/>
    </source>
</evidence>
<evidence type="ECO:0000313" key="4">
    <source>
        <dbReference type="Proteomes" id="UP000011087"/>
    </source>
</evidence>
<protein>
    <submittedName>
        <fullName evidence="2 3">Uncharacterized protein</fullName>
    </submittedName>
</protein>
<dbReference type="RefSeq" id="XP_005839010.1">
    <property type="nucleotide sequence ID" value="XM_005838953.1"/>
</dbReference>
<accession>L1JUZ5</accession>
<reference evidence="3" key="3">
    <citation type="submission" date="2015-06" db="UniProtKB">
        <authorList>
            <consortium name="EnsemblProtists"/>
        </authorList>
    </citation>
    <scope>IDENTIFICATION</scope>
</reference>
<reference evidence="2 4" key="1">
    <citation type="journal article" date="2012" name="Nature">
        <title>Algal genomes reveal evolutionary mosaicism and the fate of nucleomorphs.</title>
        <authorList>
            <consortium name="DOE Joint Genome Institute"/>
            <person name="Curtis B.A."/>
            <person name="Tanifuji G."/>
            <person name="Burki F."/>
            <person name="Gruber A."/>
            <person name="Irimia M."/>
            <person name="Maruyama S."/>
            <person name="Arias M.C."/>
            <person name="Ball S.G."/>
            <person name="Gile G.H."/>
            <person name="Hirakawa Y."/>
            <person name="Hopkins J.F."/>
            <person name="Kuo A."/>
            <person name="Rensing S.A."/>
            <person name="Schmutz J."/>
            <person name="Symeonidi A."/>
            <person name="Elias M."/>
            <person name="Eveleigh R.J."/>
            <person name="Herman E.K."/>
            <person name="Klute M.J."/>
            <person name="Nakayama T."/>
            <person name="Obornik M."/>
            <person name="Reyes-Prieto A."/>
            <person name="Armbrust E.V."/>
            <person name="Aves S.J."/>
            <person name="Beiko R.G."/>
            <person name="Coutinho P."/>
            <person name="Dacks J.B."/>
            <person name="Durnford D.G."/>
            <person name="Fast N.M."/>
            <person name="Green B.R."/>
            <person name="Grisdale C.J."/>
            <person name="Hempel F."/>
            <person name="Henrissat B."/>
            <person name="Hoppner M.P."/>
            <person name="Ishida K."/>
            <person name="Kim E."/>
            <person name="Koreny L."/>
            <person name="Kroth P.G."/>
            <person name="Liu Y."/>
            <person name="Malik S.B."/>
            <person name="Maier U.G."/>
            <person name="McRose D."/>
            <person name="Mock T."/>
            <person name="Neilson J.A."/>
            <person name="Onodera N.T."/>
            <person name="Poole A.M."/>
            <person name="Pritham E.J."/>
            <person name="Richards T.A."/>
            <person name="Rocap G."/>
            <person name="Roy S.W."/>
            <person name="Sarai C."/>
            <person name="Schaack S."/>
            <person name="Shirato S."/>
            <person name="Slamovits C.H."/>
            <person name="Spencer D.F."/>
            <person name="Suzuki S."/>
            <person name="Worden A.Z."/>
            <person name="Zauner S."/>
            <person name="Barry K."/>
            <person name="Bell C."/>
            <person name="Bharti A.K."/>
            <person name="Crow J.A."/>
            <person name="Grimwood J."/>
            <person name="Kramer R."/>
            <person name="Lindquist E."/>
            <person name="Lucas S."/>
            <person name="Salamov A."/>
            <person name="McFadden G.I."/>
            <person name="Lane C.E."/>
            <person name="Keeling P.J."/>
            <person name="Gray M.W."/>
            <person name="Grigoriev I.V."/>
            <person name="Archibald J.M."/>
        </authorList>
    </citation>
    <scope>NUCLEOTIDE SEQUENCE</scope>
    <source>
        <strain evidence="2 4">CCMP2712</strain>
    </source>
</reference>
<feature type="region of interest" description="Disordered" evidence="1">
    <location>
        <begin position="468"/>
        <end position="491"/>
    </location>
</feature>
<dbReference type="KEGG" id="gtt:GUITHDRAFT_133784"/>
<feature type="compositionally biased region" description="Basic and acidic residues" evidence="1">
    <location>
        <begin position="147"/>
        <end position="159"/>
    </location>
</feature>
<dbReference type="EnsemblProtists" id="EKX52030">
    <property type="protein sequence ID" value="EKX52030"/>
    <property type="gene ID" value="GUITHDRAFT_133784"/>
</dbReference>
<feature type="compositionally biased region" description="Polar residues" evidence="1">
    <location>
        <begin position="48"/>
        <end position="62"/>
    </location>
</feature>
<dbReference type="PaxDb" id="55529-EKX52030"/>
<proteinExistence type="predicted"/>
<dbReference type="AlphaFoldDB" id="L1JUZ5"/>